<dbReference type="EMBL" id="CVRI01000038">
    <property type="protein sequence ID" value="CRK93871.1"/>
    <property type="molecule type" value="Genomic_DNA"/>
</dbReference>
<proteinExistence type="predicted"/>
<accession>A0A1J1I0J8</accession>
<keyword evidence="2" id="KW-1185">Reference proteome</keyword>
<reference evidence="1 2" key="1">
    <citation type="submission" date="2015-04" db="EMBL/GenBank/DDBJ databases">
        <authorList>
            <person name="Syromyatnikov M.Y."/>
            <person name="Popov V.N."/>
        </authorList>
    </citation>
    <scope>NUCLEOTIDE SEQUENCE [LARGE SCALE GENOMIC DNA]</scope>
</reference>
<name>A0A1J1I0J8_9DIPT</name>
<evidence type="ECO:0000313" key="1">
    <source>
        <dbReference type="EMBL" id="CRK93871.1"/>
    </source>
</evidence>
<sequence length="100" mass="11783">MFAPPPTFFAVKRNPKNFVKNADDAEKTRTKQEKKQYRTESFGVTHNSTYGIKNKMKSEQTAEIFFAFYIELNIYVKADYGAFFDMLDRIIRVPNQIEQE</sequence>
<evidence type="ECO:0000313" key="2">
    <source>
        <dbReference type="Proteomes" id="UP000183832"/>
    </source>
</evidence>
<protein>
    <submittedName>
        <fullName evidence="1">CLUMA_CG007398, isoform A</fullName>
    </submittedName>
</protein>
<dbReference type="Proteomes" id="UP000183832">
    <property type="component" value="Unassembled WGS sequence"/>
</dbReference>
<organism evidence="1 2">
    <name type="scientific">Clunio marinus</name>
    <dbReference type="NCBI Taxonomy" id="568069"/>
    <lineage>
        <taxon>Eukaryota</taxon>
        <taxon>Metazoa</taxon>
        <taxon>Ecdysozoa</taxon>
        <taxon>Arthropoda</taxon>
        <taxon>Hexapoda</taxon>
        <taxon>Insecta</taxon>
        <taxon>Pterygota</taxon>
        <taxon>Neoptera</taxon>
        <taxon>Endopterygota</taxon>
        <taxon>Diptera</taxon>
        <taxon>Nematocera</taxon>
        <taxon>Chironomoidea</taxon>
        <taxon>Chironomidae</taxon>
        <taxon>Clunio</taxon>
    </lineage>
</organism>
<gene>
    <name evidence="1" type="ORF">CLUMA_CG007398</name>
</gene>
<dbReference type="AlphaFoldDB" id="A0A1J1I0J8"/>